<dbReference type="InterPro" id="IPR012338">
    <property type="entry name" value="Beta-lactam/transpept-like"/>
</dbReference>
<evidence type="ECO:0000259" key="1">
    <source>
        <dbReference type="Pfam" id="PF00144"/>
    </source>
</evidence>
<evidence type="ECO:0000313" key="3">
    <source>
        <dbReference type="Proteomes" id="UP000011910"/>
    </source>
</evidence>
<dbReference type="Gene3D" id="3.40.710.10">
    <property type="entry name" value="DD-peptidase/beta-lactamase superfamily"/>
    <property type="match status" value="1"/>
</dbReference>
<dbReference type="AlphaFoldDB" id="M7NHS3"/>
<proteinExistence type="predicted"/>
<dbReference type="InterPro" id="IPR001466">
    <property type="entry name" value="Beta-lactam-related"/>
</dbReference>
<gene>
    <name evidence="2" type="primary">pbpE_1</name>
    <name evidence="2" type="ORF">ADICEAN_03530</name>
</gene>
<dbReference type="eggNOG" id="COG1680">
    <property type="taxonomic scope" value="Bacteria"/>
</dbReference>
<dbReference type="STRING" id="1279009.ADICEAN_03530"/>
<dbReference type="InterPro" id="IPR050491">
    <property type="entry name" value="AmpC-like"/>
</dbReference>
<dbReference type="Pfam" id="PF00144">
    <property type="entry name" value="Beta-lactamase"/>
    <property type="match status" value="1"/>
</dbReference>
<dbReference type="PANTHER" id="PTHR46825">
    <property type="entry name" value="D-ALANYL-D-ALANINE-CARBOXYPEPTIDASE/ENDOPEPTIDASE AMPH"/>
    <property type="match status" value="1"/>
</dbReference>
<accession>M7NHS3</accession>
<organism evidence="2 3">
    <name type="scientific">Cesiribacter andamanensis AMV16</name>
    <dbReference type="NCBI Taxonomy" id="1279009"/>
    <lineage>
        <taxon>Bacteria</taxon>
        <taxon>Pseudomonadati</taxon>
        <taxon>Bacteroidota</taxon>
        <taxon>Cytophagia</taxon>
        <taxon>Cytophagales</taxon>
        <taxon>Cesiribacteraceae</taxon>
        <taxon>Cesiribacter</taxon>
    </lineage>
</organism>
<dbReference type="EMBL" id="AODQ01000123">
    <property type="protein sequence ID" value="EMR01350.1"/>
    <property type="molecule type" value="Genomic_DNA"/>
</dbReference>
<protein>
    <submittedName>
        <fullName evidence="2">Penicillin-binding protein E</fullName>
    </submittedName>
</protein>
<reference evidence="2 3" key="1">
    <citation type="journal article" date="2013" name="Genome Announc.">
        <title>Draft Genome Sequence of Cesiribacter andamanensis Strain AMV16T, Isolated from a Soil Sample from a Mud Volcano in the Andaman Islands, India.</title>
        <authorList>
            <person name="Shivaji S."/>
            <person name="Ara S."/>
            <person name="Begum Z."/>
            <person name="Srinivas T.N."/>
            <person name="Singh A."/>
            <person name="Kumar Pinnaka A."/>
        </authorList>
    </citation>
    <scope>NUCLEOTIDE SEQUENCE [LARGE SCALE GENOMIC DNA]</scope>
    <source>
        <strain evidence="2 3">AMV16</strain>
    </source>
</reference>
<dbReference type="PANTHER" id="PTHR46825:SF9">
    <property type="entry name" value="BETA-LACTAMASE-RELATED DOMAIN-CONTAINING PROTEIN"/>
    <property type="match status" value="1"/>
</dbReference>
<name>M7NHS3_9BACT</name>
<keyword evidence="3" id="KW-1185">Reference proteome</keyword>
<comment type="caution">
    <text evidence="2">The sequence shown here is derived from an EMBL/GenBank/DDBJ whole genome shotgun (WGS) entry which is preliminary data.</text>
</comment>
<evidence type="ECO:0000313" key="2">
    <source>
        <dbReference type="EMBL" id="EMR01350.1"/>
    </source>
</evidence>
<dbReference type="Proteomes" id="UP000011910">
    <property type="component" value="Unassembled WGS sequence"/>
</dbReference>
<dbReference type="SUPFAM" id="SSF56601">
    <property type="entry name" value="beta-lactamase/transpeptidase-like"/>
    <property type="match status" value="1"/>
</dbReference>
<feature type="domain" description="Beta-lactamase-related" evidence="1">
    <location>
        <begin position="2"/>
        <end position="302"/>
    </location>
</feature>
<sequence>MSKRHIPGLALAIIREGQVVRKAYYGTANVEHQSPVNESTRFAIASITKQITCATILLLQEEGKLSVQDKLSTYIKELPASWAEITLSHLMNHTSGLGDDWNEPTSYFFQHHTDEKMLSAQMGYPLYFKPGEGFYYSSGPFFLGLVIEKITGQPYSSFLKERVFDPLGMTSTAVYHHRTVVPERAAGYRWHEERLENGEDIPPAAESRADVGVLTTLDDMVTWSLALKDNSLLKPESLRQMFTPGTLASGHAIPYGYGWYIYYFRNELIIEHGGLFRTGFTSRITHFSNNKLDVIILCNLWEAGLFTLTNDITAQYLDGFTRISDRKPQPDRDKKRTRALETMFRELSLSPIKRGELYQQTNFSGVEPETLETLLKGFQKLEFIDLKRFTAQPLELYGAKITRIAYYKAVAEQDTFWSFAFTDTGKLVFVNWED</sequence>